<dbReference type="AlphaFoldDB" id="A0A941IKD6"/>
<dbReference type="Proteomes" id="UP000676325">
    <property type="component" value="Unassembled WGS sequence"/>
</dbReference>
<accession>A0A941IKD6</accession>
<evidence type="ECO:0000313" key="2">
    <source>
        <dbReference type="Proteomes" id="UP000676325"/>
    </source>
</evidence>
<dbReference type="EMBL" id="JAGSOH010000066">
    <property type="protein sequence ID" value="MBR7828807.1"/>
    <property type="molecule type" value="Genomic_DNA"/>
</dbReference>
<reference evidence="1" key="1">
    <citation type="submission" date="2021-04" db="EMBL/GenBank/DDBJ databases">
        <title>Genome based classification of Actinospica acidithermotolerans sp. nov., an actinobacterium isolated from an Indonesian hot spring.</title>
        <authorList>
            <person name="Kusuma A.B."/>
            <person name="Putra K.E."/>
            <person name="Nafisah S."/>
            <person name="Loh J."/>
            <person name="Nouioui I."/>
            <person name="Goodfellow M."/>
        </authorList>
    </citation>
    <scope>NUCLEOTIDE SEQUENCE</scope>
    <source>
        <strain evidence="1">MGRD01-02</strain>
    </source>
</reference>
<proteinExistence type="predicted"/>
<sequence>MPTYVMSYFTERDESLHLAVSRDGGYSFLSVNEGRPVLRGSVGTGVLRDPFLGLGPDGRTP</sequence>
<protein>
    <submittedName>
        <fullName evidence="1">Uncharacterized protein</fullName>
    </submittedName>
</protein>
<gene>
    <name evidence="1" type="ORF">KDK95_21035</name>
</gene>
<organism evidence="1 2">
    <name type="scientific">Actinospica acidithermotolerans</name>
    <dbReference type="NCBI Taxonomy" id="2828514"/>
    <lineage>
        <taxon>Bacteria</taxon>
        <taxon>Bacillati</taxon>
        <taxon>Actinomycetota</taxon>
        <taxon>Actinomycetes</taxon>
        <taxon>Catenulisporales</taxon>
        <taxon>Actinospicaceae</taxon>
        <taxon>Actinospica</taxon>
    </lineage>
</organism>
<name>A0A941IKD6_9ACTN</name>
<comment type="caution">
    <text evidence="1">The sequence shown here is derived from an EMBL/GenBank/DDBJ whole genome shotgun (WGS) entry which is preliminary data.</text>
</comment>
<dbReference type="RefSeq" id="WP_212519941.1">
    <property type="nucleotide sequence ID" value="NZ_JAGSOH010000066.1"/>
</dbReference>
<evidence type="ECO:0000313" key="1">
    <source>
        <dbReference type="EMBL" id="MBR7828807.1"/>
    </source>
</evidence>
<keyword evidence="2" id="KW-1185">Reference proteome</keyword>